<evidence type="ECO:0000256" key="2">
    <source>
        <dbReference type="ARBA" id="ARBA00023015"/>
    </source>
</evidence>
<sequence>MGVLLREALRSMCVNNQWSYAVFWKIGCQNSSLLIWEECYMETTSSSLPQRLSGLDLDTQGNEKVHLLTNRMMLNNRIILVGEGLVGRAAFTGHHQWILSNSFNRNVHPPEVINEMLLQFSAGIQTVAVFPVVPHGVVQLGSSLPIMENLGFVNDVKDLILQLGCVPGALLSENYRTHEPAADFIGVPVSRIIPSQEYNILPSSAFIAETSNPQFNSSGSSDHRNNQMVDEASCSFVDEQTKHANMGERQQGGWQNTTGFLAAGEVIVPSNPEAWLNQNFSFMSNVDAAQQQIPCEDISSKGSLGSDGLFDMLGLDDKNKGWGVSQMRTEVLTRELSDFRIIQEMDSDFGSSGYEPSGTDNLLDAVVSGACSSTKQISDDTSESCKTTVTKVSNSSVTMPSHNSPQCNQLFEKKHGTHVGPSSVYGSQISSWVEQAHSLKRESSSRMMDKNETAKPANNRKRLKPGENPRQRPKDRQMIQDRVKELREIIPNGAKCSIDALLERTIKHMLFLQNVSKHADKMKQTGESKMKKDEGGATWAFEVGSKSLVCPIVVEDLNPPRVFQVEMLCEQRGFFLEIAHWIRSLGLTILKGVIETRIDKIWACFTVEANRDVTRMEIFMQLVNILEQTMKCGGGSSKTILDGIKATLPITKSVTGGCSM</sequence>
<keyword evidence="8" id="KW-1185">Reference proteome</keyword>
<proteinExistence type="predicted"/>
<evidence type="ECO:0000256" key="4">
    <source>
        <dbReference type="ARBA" id="ARBA00023242"/>
    </source>
</evidence>
<dbReference type="Pfam" id="PF23176">
    <property type="entry name" value="bHLH_LHW"/>
    <property type="match status" value="1"/>
</dbReference>
<dbReference type="PROSITE" id="PS50888">
    <property type="entry name" value="BHLH"/>
    <property type="match status" value="1"/>
</dbReference>
<name>A0A565CGA9_9BRAS</name>
<keyword evidence="2" id="KW-0805">Transcription regulation</keyword>
<comment type="subcellular location">
    <subcellularLocation>
        <location evidence="1">Nucleus</location>
    </subcellularLocation>
</comment>
<dbReference type="GO" id="GO:0003700">
    <property type="term" value="F:DNA-binding transcription factor activity"/>
    <property type="evidence" value="ECO:0007669"/>
    <property type="project" value="InterPro"/>
</dbReference>
<evidence type="ECO:0000313" key="8">
    <source>
        <dbReference type="Proteomes" id="UP000489600"/>
    </source>
</evidence>
<evidence type="ECO:0000256" key="5">
    <source>
        <dbReference type="SAM" id="MobiDB-lite"/>
    </source>
</evidence>
<reference evidence="7" key="1">
    <citation type="submission" date="2019-07" db="EMBL/GenBank/DDBJ databases">
        <authorList>
            <person name="Dittberner H."/>
        </authorList>
    </citation>
    <scope>NUCLEOTIDE SEQUENCE [LARGE SCALE GENOMIC DNA]</scope>
</reference>
<dbReference type="PANTHER" id="PTHR46196:SF4">
    <property type="entry name" value="TRANSCRIPTION FACTOR LHW"/>
    <property type="match status" value="1"/>
</dbReference>
<evidence type="ECO:0000259" key="6">
    <source>
        <dbReference type="PROSITE" id="PS50888"/>
    </source>
</evidence>
<comment type="caution">
    <text evidence="7">The sequence shown here is derived from an EMBL/GenBank/DDBJ whole genome shotgun (WGS) entry which is preliminary data.</text>
</comment>
<feature type="domain" description="BHLH" evidence="6">
    <location>
        <begin position="463"/>
        <end position="512"/>
    </location>
</feature>
<feature type="region of interest" description="Disordered" evidence="5">
    <location>
        <begin position="436"/>
        <end position="478"/>
    </location>
</feature>
<keyword evidence="3" id="KW-0804">Transcription</keyword>
<accession>A0A565CGA9</accession>
<dbReference type="GO" id="GO:0046983">
    <property type="term" value="F:protein dimerization activity"/>
    <property type="evidence" value="ECO:0007669"/>
    <property type="project" value="InterPro"/>
</dbReference>
<feature type="compositionally biased region" description="Basic and acidic residues" evidence="5">
    <location>
        <begin position="464"/>
        <end position="478"/>
    </location>
</feature>
<feature type="compositionally biased region" description="Basic and acidic residues" evidence="5">
    <location>
        <begin position="437"/>
        <end position="453"/>
    </location>
</feature>
<evidence type="ECO:0000256" key="1">
    <source>
        <dbReference type="ARBA" id="ARBA00004123"/>
    </source>
</evidence>
<evidence type="ECO:0000313" key="7">
    <source>
        <dbReference type="EMBL" id="VVB12665.1"/>
    </source>
</evidence>
<dbReference type="OrthoDB" id="1883654at2759"/>
<dbReference type="PANTHER" id="PTHR46196">
    <property type="entry name" value="TRANSCRIPTION FACTOR BHLH155-LIKE ISOFORM X1-RELATED"/>
    <property type="match status" value="1"/>
</dbReference>
<keyword evidence="4" id="KW-0539">Nucleus</keyword>
<organism evidence="7 8">
    <name type="scientific">Arabis nemorensis</name>
    <dbReference type="NCBI Taxonomy" id="586526"/>
    <lineage>
        <taxon>Eukaryota</taxon>
        <taxon>Viridiplantae</taxon>
        <taxon>Streptophyta</taxon>
        <taxon>Embryophyta</taxon>
        <taxon>Tracheophyta</taxon>
        <taxon>Spermatophyta</taxon>
        <taxon>Magnoliopsida</taxon>
        <taxon>eudicotyledons</taxon>
        <taxon>Gunneridae</taxon>
        <taxon>Pentapetalae</taxon>
        <taxon>rosids</taxon>
        <taxon>malvids</taxon>
        <taxon>Brassicales</taxon>
        <taxon>Brassicaceae</taxon>
        <taxon>Arabideae</taxon>
        <taxon>Arabis</taxon>
    </lineage>
</organism>
<protein>
    <recommendedName>
        <fullName evidence="6">BHLH domain-containing protein</fullName>
    </recommendedName>
</protein>
<dbReference type="GO" id="GO:0005634">
    <property type="term" value="C:nucleus"/>
    <property type="evidence" value="ECO:0007669"/>
    <property type="project" value="UniProtKB-SubCell"/>
</dbReference>
<dbReference type="Pfam" id="PF14215">
    <property type="entry name" value="bHLH-MYC_N"/>
    <property type="match status" value="1"/>
</dbReference>
<dbReference type="CDD" id="cd18915">
    <property type="entry name" value="bHLH_AtLHW_like"/>
    <property type="match status" value="1"/>
</dbReference>
<dbReference type="InterPro" id="IPR043561">
    <property type="entry name" value="LHW-like"/>
</dbReference>
<dbReference type="InterPro" id="IPR025610">
    <property type="entry name" value="MYC/MYB_N"/>
</dbReference>
<dbReference type="InterPro" id="IPR011598">
    <property type="entry name" value="bHLH_dom"/>
</dbReference>
<dbReference type="Proteomes" id="UP000489600">
    <property type="component" value="Unassembled WGS sequence"/>
</dbReference>
<dbReference type="EMBL" id="CABITT030000007">
    <property type="protein sequence ID" value="VVB12665.1"/>
    <property type="molecule type" value="Genomic_DNA"/>
</dbReference>
<gene>
    <name evidence="7" type="ORF">ANE_LOCUS23109</name>
</gene>
<evidence type="ECO:0000256" key="3">
    <source>
        <dbReference type="ARBA" id="ARBA00023163"/>
    </source>
</evidence>
<dbReference type="AlphaFoldDB" id="A0A565CGA9"/>